<keyword evidence="1" id="KW-1133">Transmembrane helix</keyword>
<protein>
    <submittedName>
        <fullName evidence="2">Uncharacterized protein</fullName>
    </submittedName>
</protein>
<feature type="transmembrane region" description="Helical" evidence="1">
    <location>
        <begin position="44"/>
        <end position="63"/>
    </location>
</feature>
<sequence>MSPAISWVSTLLALLLILNVASNLDLHKLARKAAKRMKKIIEKYVALVPAAMKVGVLHLLMAASS</sequence>
<keyword evidence="1" id="KW-0812">Transmembrane</keyword>
<evidence type="ECO:0000313" key="2">
    <source>
        <dbReference type="EMBL" id="TVT17394.1"/>
    </source>
</evidence>
<proteinExistence type="predicted"/>
<evidence type="ECO:0000313" key="3">
    <source>
        <dbReference type="Proteomes" id="UP000318578"/>
    </source>
</evidence>
<keyword evidence="3" id="KW-1185">Reference proteome</keyword>
<dbReference type="AlphaFoldDB" id="A0A557ZZG8"/>
<evidence type="ECO:0000256" key="1">
    <source>
        <dbReference type="SAM" id="Phobius"/>
    </source>
</evidence>
<organism evidence="2 3">
    <name type="scientific">Amycolatopsis acidiphila</name>
    <dbReference type="NCBI Taxonomy" id="715473"/>
    <lineage>
        <taxon>Bacteria</taxon>
        <taxon>Bacillati</taxon>
        <taxon>Actinomycetota</taxon>
        <taxon>Actinomycetes</taxon>
        <taxon>Pseudonocardiales</taxon>
        <taxon>Pseudonocardiaceae</taxon>
        <taxon>Amycolatopsis</taxon>
    </lineage>
</organism>
<accession>A0A557ZZG8</accession>
<comment type="caution">
    <text evidence="2">The sequence shown here is derived from an EMBL/GenBank/DDBJ whole genome shotgun (WGS) entry which is preliminary data.</text>
</comment>
<keyword evidence="1" id="KW-0472">Membrane</keyword>
<feature type="transmembrane region" description="Helical" evidence="1">
    <location>
        <begin position="6"/>
        <end position="24"/>
    </location>
</feature>
<dbReference type="EMBL" id="VJZA01000080">
    <property type="protein sequence ID" value="TVT17394.1"/>
    <property type="molecule type" value="Genomic_DNA"/>
</dbReference>
<dbReference type="Proteomes" id="UP000318578">
    <property type="component" value="Unassembled WGS sequence"/>
</dbReference>
<name>A0A557ZZG8_9PSEU</name>
<gene>
    <name evidence="2" type="ORF">FNH06_31715</name>
</gene>
<dbReference type="RefSeq" id="WP_144643600.1">
    <property type="nucleotide sequence ID" value="NZ_BNAX01000003.1"/>
</dbReference>
<reference evidence="2 3" key="1">
    <citation type="submission" date="2019-07" db="EMBL/GenBank/DDBJ databases">
        <title>New species of Amycolatopsis and Streptomyces.</title>
        <authorList>
            <person name="Duangmal K."/>
            <person name="Teo W.F.A."/>
            <person name="Lipun K."/>
        </authorList>
    </citation>
    <scope>NUCLEOTIDE SEQUENCE [LARGE SCALE GENOMIC DNA]</scope>
    <source>
        <strain evidence="2 3">JCM 30562</strain>
    </source>
</reference>